<evidence type="ECO:0000259" key="5">
    <source>
        <dbReference type="PROSITE" id="PS50174"/>
    </source>
</evidence>
<dbReference type="InterPro" id="IPR022755">
    <property type="entry name" value="Znf_C2H2_jaz"/>
</dbReference>
<dbReference type="eggNOG" id="ENOG502QS70">
    <property type="taxonomic scope" value="Eukaryota"/>
</dbReference>
<dbReference type="OrthoDB" id="4822at2759"/>
<protein>
    <submittedName>
        <fullName evidence="6">Related to G-patch-domain Zn-finger DNA-binding protein-Laccaria bicolor</fullName>
    </submittedName>
</protein>
<feature type="compositionally biased region" description="Basic and acidic residues" evidence="4">
    <location>
        <begin position="84"/>
        <end position="106"/>
    </location>
</feature>
<reference evidence="6 7" key="1">
    <citation type="journal article" date="2011" name="PLoS Pathog.">
        <title>Endophytic Life Strategies Decoded by Genome and Transcriptome Analyses of the Mutualistic Root Symbiont Piriformospora indica.</title>
        <authorList>
            <person name="Zuccaro A."/>
            <person name="Lahrmann U."/>
            <person name="Guldener U."/>
            <person name="Langen G."/>
            <person name="Pfiffi S."/>
            <person name="Biedenkopf D."/>
            <person name="Wong P."/>
            <person name="Samans B."/>
            <person name="Grimm C."/>
            <person name="Basiewicz M."/>
            <person name="Murat C."/>
            <person name="Martin F."/>
            <person name="Kogel K.H."/>
        </authorList>
    </citation>
    <scope>NUCLEOTIDE SEQUENCE [LARGE SCALE GENOMIC DNA]</scope>
    <source>
        <strain evidence="6 7">DSM 11827</strain>
    </source>
</reference>
<dbReference type="STRING" id="1109443.G4TKH3"/>
<sequence>MLRKGIDDYTHGNLEEEIATLETRIKATNIGYSMLARMGWNPGDGLGLNGTGRPDPIPFSLKNDTSGLGKTRMDFEMIDATVGQRRDLESERQTRETDEEKRTREESVARQAAIQTEITGVLKPFYCQLCDKQFLNVGQYDEHTNSYAHHHKARMKDLNASAKVGKESQSVRAEKERKREERELRKMAKAAGVKVTKPATLLPSFGTPSTPGEGSQKTGWASVTSASTSSKSGGWATVGAAKPPGGGWKSVNAPLASPIILDPAQSPAPPAEAPPPLPPTEAPPPLPPSDSPPPVPPLDDHPTKPVTKRAPRFKSSGWTNLTHQLEEKAILDSTTIGSKDDSGMMDSSSDIQKTPSSSPKHMVIDVDALYPPTPGPALPMHTKTPGWRIHEAPSPSPHVEALTWRQEDEFR</sequence>
<dbReference type="PROSITE" id="PS00028">
    <property type="entry name" value="ZINC_FINGER_C2H2_1"/>
    <property type="match status" value="1"/>
</dbReference>
<dbReference type="SMART" id="SM00443">
    <property type="entry name" value="G_patch"/>
    <property type="match status" value="1"/>
</dbReference>
<accession>G4TKH3</accession>
<feature type="domain" description="G-patch" evidence="5">
    <location>
        <begin position="27"/>
        <end position="73"/>
    </location>
</feature>
<feature type="compositionally biased region" description="Basic and acidic residues" evidence="4">
    <location>
        <begin position="172"/>
        <end position="182"/>
    </location>
</feature>
<evidence type="ECO:0000256" key="4">
    <source>
        <dbReference type="SAM" id="MobiDB-lite"/>
    </source>
</evidence>
<gene>
    <name evidence="6" type="ORF">PIIN_05751</name>
</gene>
<organism evidence="6 7">
    <name type="scientific">Serendipita indica (strain DSM 11827)</name>
    <name type="common">Root endophyte fungus</name>
    <name type="synonym">Piriformospora indica</name>
    <dbReference type="NCBI Taxonomy" id="1109443"/>
    <lineage>
        <taxon>Eukaryota</taxon>
        <taxon>Fungi</taxon>
        <taxon>Dikarya</taxon>
        <taxon>Basidiomycota</taxon>
        <taxon>Agaricomycotina</taxon>
        <taxon>Agaricomycetes</taxon>
        <taxon>Sebacinales</taxon>
        <taxon>Serendipitaceae</taxon>
        <taxon>Serendipita</taxon>
    </lineage>
</organism>
<dbReference type="GO" id="GO:0008270">
    <property type="term" value="F:zinc ion binding"/>
    <property type="evidence" value="ECO:0007669"/>
    <property type="project" value="UniProtKB-KW"/>
</dbReference>
<dbReference type="GO" id="GO:0003677">
    <property type="term" value="F:DNA binding"/>
    <property type="evidence" value="ECO:0007669"/>
    <property type="project" value="UniProtKB-KW"/>
</dbReference>
<dbReference type="Pfam" id="PF12171">
    <property type="entry name" value="zf-C2H2_jaz"/>
    <property type="match status" value="1"/>
</dbReference>
<evidence type="ECO:0000313" key="7">
    <source>
        <dbReference type="Proteomes" id="UP000007148"/>
    </source>
</evidence>
<dbReference type="SUPFAM" id="SSF57667">
    <property type="entry name" value="beta-beta-alpha zinc fingers"/>
    <property type="match status" value="1"/>
</dbReference>
<keyword evidence="6" id="KW-0238">DNA-binding</keyword>
<dbReference type="InParanoid" id="G4TKH3"/>
<dbReference type="InterPro" id="IPR013087">
    <property type="entry name" value="Znf_C2H2_type"/>
</dbReference>
<dbReference type="Proteomes" id="UP000007148">
    <property type="component" value="Unassembled WGS sequence"/>
</dbReference>
<dbReference type="PROSITE" id="PS50174">
    <property type="entry name" value="G_PATCH"/>
    <property type="match status" value="1"/>
</dbReference>
<dbReference type="Pfam" id="PF01585">
    <property type="entry name" value="G-patch"/>
    <property type="match status" value="1"/>
</dbReference>
<proteinExistence type="predicted"/>
<dbReference type="PANTHER" id="PTHR47251:SF1">
    <property type="entry name" value="FINGER DOMAIN PROTEIN, PUTATIVE (AFU_ORTHOLOGUE AFUA_3G04180)-RELATED"/>
    <property type="match status" value="1"/>
</dbReference>
<keyword evidence="3" id="KW-0862">Zinc</keyword>
<dbReference type="EMBL" id="CAFZ01000136">
    <property type="protein sequence ID" value="CCA71816.1"/>
    <property type="molecule type" value="Genomic_DNA"/>
</dbReference>
<comment type="caution">
    <text evidence="6">The sequence shown here is derived from an EMBL/GenBank/DDBJ whole genome shotgun (WGS) entry which is preliminary data.</text>
</comment>
<dbReference type="InterPro" id="IPR036236">
    <property type="entry name" value="Znf_C2H2_sf"/>
</dbReference>
<feature type="compositionally biased region" description="Polar residues" evidence="4">
    <location>
        <begin position="206"/>
        <end position="217"/>
    </location>
</feature>
<evidence type="ECO:0000256" key="2">
    <source>
        <dbReference type="ARBA" id="ARBA00022771"/>
    </source>
</evidence>
<feature type="region of interest" description="Disordered" evidence="4">
    <location>
        <begin position="83"/>
        <end position="106"/>
    </location>
</feature>
<dbReference type="AlphaFoldDB" id="G4TKH3"/>
<feature type="region of interest" description="Disordered" evidence="4">
    <location>
        <begin position="162"/>
        <end position="182"/>
    </location>
</feature>
<evidence type="ECO:0000256" key="1">
    <source>
        <dbReference type="ARBA" id="ARBA00022723"/>
    </source>
</evidence>
<dbReference type="PANTHER" id="PTHR47251">
    <property type="entry name" value="FINGER DOMAIN PROTEIN, PUTATIVE (AFU_ORTHOLOGUE AFUA_3G04180)-RELATED"/>
    <property type="match status" value="1"/>
</dbReference>
<dbReference type="OMA" id="INQDVRM"/>
<keyword evidence="2" id="KW-0863">Zinc-finger</keyword>
<name>G4TKH3_SERID</name>
<keyword evidence="7" id="KW-1185">Reference proteome</keyword>
<feature type="compositionally biased region" description="Pro residues" evidence="4">
    <location>
        <begin position="266"/>
        <end position="297"/>
    </location>
</feature>
<keyword evidence="1" id="KW-0479">Metal-binding</keyword>
<evidence type="ECO:0000313" key="6">
    <source>
        <dbReference type="EMBL" id="CCA71816.1"/>
    </source>
</evidence>
<dbReference type="InterPro" id="IPR000467">
    <property type="entry name" value="G_patch_dom"/>
</dbReference>
<evidence type="ECO:0000256" key="3">
    <source>
        <dbReference type="ARBA" id="ARBA00022833"/>
    </source>
</evidence>
<feature type="compositionally biased region" description="Low complexity" evidence="4">
    <location>
        <begin position="218"/>
        <end position="237"/>
    </location>
</feature>
<feature type="region of interest" description="Disordered" evidence="4">
    <location>
        <begin position="200"/>
        <end position="411"/>
    </location>
</feature>
<dbReference type="HOGENOM" id="CLU_032847_0_0_1"/>